<keyword evidence="1" id="KW-1185">Reference proteome</keyword>
<proteinExistence type="predicted"/>
<dbReference type="Proteomes" id="UP000008854">
    <property type="component" value="Unassembled WGS sequence"/>
</dbReference>
<organism evidence="1 2">
    <name type="scientific">Schistosoma mansoni</name>
    <name type="common">Blood fluke</name>
    <dbReference type="NCBI Taxonomy" id="6183"/>
    <lineage>
        <taxon>Eukaryota</taxon>
        <taxon>Metazoa</taxon>
        <taxon>Spiralia</taxon>
        <taxon>Lophotrochozoa</taxon>
        <taxon>Platyhelminthes</taxon>
        <taxon>Trematoda</taxon>
        <taxon>Digenea</taxon>
        <taxon>Strigeidida</taxon>
        <taxon>Schistosomatoidea</taxon>
        <taxon>Schistosomatidae</taxon>
        <taxon>Schistosoma</taxon>
    </lineage>
</organism>
<reference evidence="2" key="2">
    <citation type="submission" date="2019-11" db="UniProtKB">
        <authorList>
            <consortium name="WormBaseParasite"/>
        </authorList>
    </citation>
    <scope>IDENTIFICATION</scope>
    <source>
        <strain evidence="2">Puerto Rican</strain>
    </source>
</reference>
<evidence type="ECO:0000313" key="1">
    <source>
        <dbReference type="Proteomes" id="UP000008854"/>
    </source>
</evidence>
<dbReference type="WBParaSite" id="Smp_316550.1">
    <property type="protein sequence ID" value="Smp_316550.1"/>
    <property type="gene ID" value="Smp_316550"/>
</dbReference>
<dbReference type="AlphaFoldDB" id="A0A5K4F7T1"/>
<reference evidence="1" key="1">
    <citation type="journal article" date="2012" name="PLoS Negl. Trop. Dis.">
        <title>A systematically improved high quality genome and transcriptome of the human blood fluke Schistosoma mansoni.</title>
        <authorList>
            <person name="Protasio A.V."/>
            <person name="Tsai I.J."/>
            <person name="Babbage A."/>
            <person name="Nichol S."/>
            <person name="Hunt M."/>
            <person name="Aslett M.A."/>
            <person name="De Silva N."/>
            <person name="Velarde G.S."/>
            <person name="Anderson T.J."/>
            <person name="Clark R.C."/>
            <person name="Davidson C."/>
            <person name="Dillon G.P."/>
            <person name="Holroyd N.E."/>
            <person name="LoVerde P.T."/>
            <person name="Lloyd C."/>
            <person name="McQuillan J."/>
            <person name="Oliveira G."/>
            <person name="Otto T.D."/>
            <person name="Parker-Manuel S.J."/>
            <person name="Quail M.A."/>
            <person name="Wilson R.A."/>
            <person name="Zerlotini A."/>
            <person name="Dunne D.W."/>
            <person name="Berriman M."/>
        </authorList>
    </citation>
    <scope>NUCLEOTIDE SEQUENCE [LARGE SCALE GENOMIC DNA]</scope>
    <source>
        <strain evidence="1">Puerto Rican</strain>
    </source>
</reference>
<name>A0A5K4F7T1_SCHMA</name>
<accession>A0A5K4F7T1</accession>
<protein>
    <submittedName>
        <fullName evidence="2">Ovule protein</fullName>
    </submittedName>
</protein>
<evidence type="ECO:0000313" key="2">
    <source>
        <dbReference type="WBParaSite" id="Smp_316550.1"/>
    </source>
</evidence>
<sequence>MSPSENASYYQLSRPVDMHQNLSWPDLQKPLSDHFGGFQFNNFMLKNLSYDFIPQEIILTFLPETHASKYLDSHGCRNKNWEKSKRTKTYVVLLTEIPLVHHHVLPDFGSYQKLLTV</sequence>
<dbReference type="InParanoid" id="A0A5K4F7T1"/>